<proteinExistence type="inferred from homology"/>
<evidence type="ECO:0000256" key="6">
    <source>
        <dbReference type="RuleBase" id="RU004379"/>
    </source>
</evidence>
<keyword evidence="5 6" id="KW-0472">Membrane</keyword>
<feature type="transmembrane region" description="Helical" evidence="6">
    <location>
        <begin position="40"/>
        <end position="59"/>
    </location>
</feature>
<dbReference type="EMBL" id="VDUZ01000016">
    <property type="protein sequence ID" value="TXL74883.1"/>
    <property type="molecule type" value="Genomic_DNA"/>
</dbReference>
<name>A0A5C8PLK7_9HYPH</name>
<feature type="transmembrane region" description="Helical" evidence="6">
    <location>
        <begin position="79"/>
        <end position="102"/>
    </location>
</feature>
<evidence type="ECO:0000256" key="2">
    <source>
        <dbReference type="ARBA" id="ARBA00010350"/>
    </source>
</evidence>
<dbReference type="InterPro" id="IPR006214">
    <property type="entry name" value="Bax_inhibitor_1-related"/>
</dbReference>
<dbReference type="AlphaFoldDB" id="A0A5C8PLK7"/>
<gene>
    <name evidence="7" type="ORF">FHP25_15855</name>
</gene>
<feature type="transmembrane region" description="Helical" evidence="6">
    <location>
        <begin position="232"/>
        <end position="255"/>
    </location>
</feature>
<evidence type="ECO:0000313" key="7">
    <source>
        <dbReference type="EMBL" id="TXL74883.1"/>
    </source>
</evidence>
<dbReference type="Pfam" id="PF01027">
    <property type="entry name" value="Bax1-I"/>
    <property type="match status" value="1"/>
</dbReference>
<dbReference type="PANTHER" id="PTHR23291">
    <property type="entry name" value="BAX INHIBITOR-RELATED"/>
    <property type="match status" value="1"/>
</dbReference>
<comment type="similarity">
    <text evidence="2 6">Belongs to the BI1 family.</text>
</comment>
<organism evidence="7 8">
    <name type="scientific">Vineibacter terrae</name>
    <dbReference type="NCBI Taxonomy" id="2586908"/>
    <lineage>
        <taxon>Bacteria</taxon>
        <taxon>Pseudomonadati</taxon>
        <taxon>Pseudomonadota</taxon>
        <taxon>Alphaproteobacteria</taxon>
        <taxon>Hyphomicrobiales</taxon>
        <taxon>Vineibacter</taxon>
    </lineage>
</organism>
<evidence type="ECO:0000256" key="5">
    <source>
        <dbReference type="ARBA" id="ARBA00023136"/>
    </source>
</evidence>
<protein>
    <submittedName>
        <fullName evidence="7">Bax inhibitor-1/YccA family protein</fullName>
    </submittedName>
</protein>
<dbReference type="OrthoDB" id="9793828at2"/>
<keyword evidence="4 6" id="KW-1133">Transmembrane helix</keyword>
<dbReference type="RefSeq" id="WP_147847926.1">
    <property type="nucleotide sequence ID" value="NZ_VDUZ01000016.1"/>
</dbReference>
<feature type="transmembrane region" description="Helical" evidence="6">
    <location>
        <begin position="193"/>
        <end position="211"/>
    </location>
</feature>
<dbReference type="Proteomes" id="UP000321638">
    <property type="component" value="Unassembled WGS sequence"/>
</dbReference>
<sequence length="259" mass="28048">MAQWDNNTNAYGQQRPAYGGATTIDQAQFDAGLRAHMLRVYNYMASGLALSGIVAILVHQVPALNALFFTLTQTARGPVMGLSILGWIAVLAPIGLILWASFRAQAMSVGTVKGIYWAIVALNGVGFTILLYRYTGVSIARTFFITAAAFGALSLYGYTTKRSLSGMGTFLFMGLIGILIAGVVNIFVQSSMLHFIIASAGVLIFAGFTAYDTQQIKEQYSEAYGTDVQEKIAIFGALNLYLDFVNMFQLLLSLIGDRE</sequence>
<evidence type="ECO:0000313" key="8">
    <source>
        <dbReference type="Proteomes" id="UP000321638"/>
    </source>
</evidence>
<feature type="transmembrane region" description="Helical" evidence="6">
    <location>
        <begin position="170"/>
        <end position="187"/>
    </location>
</feature>
<keyword evidence="8" id="KW-1185">Reference proteome</keyword>
<keyword evidence="3 6" id="KW-0812">Transmembrane</keyword>
<dbReference type="CDD" id="cd10432">
    <property type="entry name" value="BI-1-like_bacterial"/>
    <property type="match status" value="1"/>
</dbReference>
<comment type="subcellular location">
    <subcellularLocation>
        <location evidence="1">Membrane</location>
        <topology evidence="1">Multi-pass membrane protein</topology>
    </subcellularLocation>
</comment>
<feature type="transmembrane region" description="Helical" evidence="6">
    <location>
        <begin position="114"/>
        <end position="132"/>
    </location>
</feature>
<comment type="caution">
    <text evidence="7">The sequence shown here is derived from an EMBL/GenBank/DDBJ whole genome shotgun (WGS) entry which is preliminary data.</text>
</comment>
<evidence type="ECO:0000256" key="1">
    <source>
        <dbReference type="ARBA" id="ARBA00004141"/>
    </source>
</evidence>
<dbReference type="GO" id="GO:0005886">
    <property type="term" value="C:plasma membrane"/>
    <property type="evidence" value="ECO:0007669"/>
    <property type="project" value="TreeGrafter"/>
</dbReference>
<accession>A0A5C8PLK7</accession>
<reference evidence="7 8" key="1">
    <citation type="submission" date="2019-06" db="EMBL/GenBank/DDBJ databases">
        <title>New taxonomy in bacterial strain CC-CFT640, isolated from vineyard.</title>
        <authorList>
            <person name="Lin S.-Y."/>
            <person name="Tsai C.-F."/>
            <person name="Young C.-C."/>
        </authorList>
    </citation>
    <scope>NUCLEOTIDE SEQUENCE [LARGE SCALE GENOMIC DNA]</scope>
    <source>
        <strain evidence="7 8">CC-CFT640</strain>
    </source>
</reference>
<dbReference type="PANTHER" id="PTHR23291:SF50">
    <property type="entry name" value="PROTEIN LIFEGUARD 4"/>
    <property type="match status" value="1"/>
</dbReference>
<feature type="transmembrane region" description="Helical" evidence="6">
    <location>
        <begin position="138"/>
        <end position="158"/>
    </location>
</feature>
<evidence type="ECO:0000256" key="4">
    <source>
        <dbReference type="ARBA" id="ARBA00022989"/>
    </source>
</evidence>
<evidence type="ECO:0000256" key="3">
    <source>
        <dbReference type="ARBA" id="ARBA00022692"/>
    </source>
</evidence>